<dbReference type="OrthoDB" id="9877870at2"/>
<dbReference type="EMBL" id="SUMF01000025">
    <property type="protein sequence ID" value="TJZ68001.1"/>
    <property type="molecule type" value="Genomic_DNA"/>
</dbReference>
<sequence length="92" mass="9940">MPNPYQEEDERTVLPDDPDFDPALREADAPLDEQIEREDARDTNVEALRHDAPLADSAPPPLDPDAGLPDPTGARPAAPDPSVSTQHSEPHG</sequence>
<feature type="compositionally biased region" description="Basic and acidic residues" evidence="1">
    <location>
        <begin position="37"/>
        <end position="53"/>
    </location>
</feature>
<dbReference type="RefSeq" id="WP_136774448.1">
    <property type="nucleotide sequence ID" value="NZ_SUMF01000025.1"/>
</dbReference>
<accession>A0A4U0PIZ2</accession>
<feature type="region of interest" description="Disordered" evidence="1">
    <location>
        <begin position="1"/>
        <end position="92"/>
    </location>
</feature>
<protein>
    <submittedName>
        <fullName evidence="2">Uncharacterized protein</fullName>
    </submittedName>
</protein>
<evidence type="ECO:0000313" key="3">
    <source>
        <dbReference type="Proteomes" id="UP000310016"/>
    </source>
</evidence>
<evidence type="ECO:0000313" key="2">
    <source>
        <dbReference type="EMBL" id="TJZ68001.1"/>
    </source>
</evidence>
<dbReference type="Proteomes" id="UP000310016">
    <property type="component" value="Unassembled WGS sequence"/>
</dbReference>
<name>A0A4U0PIZ2_9NEIS</name>
<proteinExistence type="predicted"/>
<feature type="compositionally biased region" description="Polar residues" evidence="1">
    <location>
        <begin position="82"/>
        <end position="92"/>
    </location>
</feature>
<dbReference type="AlphaFoldDB" id="A0A4U0PIZ2"/>
<organism evidence="2 3">
    <name type="scientific">Chitiniphilus eburneus</name>
    <dbReference type="NCBI Taxonomy" id="2571148"/>
    <lineage>
        <taxon>Bacteria</taxon>
        <taxon>Pseudomonadati</taxon>
        <taxon>Pseudomonadota</taxon>
        <taxon>Betaproteobacteria</taxon>
        <taxon>Neisseriales</taxon>
        <taxon>Chitinibacteraceae</taxon>
        <taxon>Chitiniphilus</taxon>
    </lineage>
</organism>
<feature type="compositionally biased region" description="Acidic residues" evidence="1">
    <location>
        <begin position="1"/>
        <end position="20"/>
    </location>
</feature>
<gene>
    <name evidence="2" type="ORF">FAZ21_16000</name>
</gene>
<reference evidence="2 3" key="1">
    <citation type="submission" date="2019-04" db="EMBL/GenBank/DDBJ databases">
        <title>Chitiniphilus eburnea sp. nov., a novel chitinolytic bacterium isolated from aquaculture sludge.</title>
        <authorList>
            <person name="Sheng M."/>
        </authorList>
    </citation>
    <scope>NUCLEOTIDE SEQUENCE [LARGE SCALE GENOMIC DNA]</scope>
    <source>
        <strain evidence="2 3">HX-2-15</strain>
    </source>
</reference>
<evidence type="ECO:0000256" key="1">
    <source>
        <dbReference type="SAM" id="MobiDB-lite"/>
    </source>
</evidence>
<keyword evidence="3" id="KW-1185">Reference proteome</keyword>
<comment type="caution">
    <text evidence="2">The sequence shown here is derived from an EMBL/GenBank/DDBJ whole genome shotgun (WGS) entry which is preliminary data.</text>
</comment>